<dbReference type="Proteomes" id="UP000002424">
    <property type="component" value="Chromosome"/>
</dbReference>
<keyword evidence="3" id="KW-1185">Reference proteome</keyword>
<organism evidence="2 3">
    <name type="scientific">Azotobacter vinelandii (strain DJ / ATCC BAA-1303)</name>
    <dbReference type="NCBI Taxonomy" id="322710"/>
    <lineage>
        <taxon>Bacteria</taxon>
        <taxon>Pseudomonadati</taxon>
        <taxon>Pseudomonadota</taxon>
        <taxon>Gammaproteobacteria</taxon>
        <taxon>Pseudomonadales</taxon>
        <taxon>Pseudomonadaceae</taxon>
        <taxon>Azotobacter</taxon>
    </lineage>
</organism>
<reference evidence="2 3" key="1">
    <citation type="journal article" date="2009" name="J. Bacteriol.">
        <title>Genome sequence of Azotobacter vinelandii, an obligate aerobe specialized to support diverse anaerobic metabolic processes.</title>
        <authorList>
            <person name="Setubal J.C."/>
            <person name="dos Santos P."/>
            <person name="Goldman B.S."/>
            <person name="Ertesvag H."/>
            <person name="Espin G."/>
            <person name="Rubio L.M."/>
            <person name="Valla S."/>
            <person name="Almeida N.F."/>
            <person name="Balasubramanian D."/>
            <person name="Cromes L."/>
            <person name="Curatti L."/>
            <person name="Du Z."/>
            <person name="Godsy E."/>
            <person name="Goodner B."/>
            <person name="Hellner-Burris K."/>
            <person name="Hernandez J.A."/>
            <person name="Houmiel K."/>
            <person name="Imperial J."/>
            <person name="Kennedy C."/>
            <person name="Larson T.J."/>
            <person name="Latreille P."/>
            <person name="Ligon L.S."/>
            <person name="Lu J."/>
            <person name="Maerk M."/>
            <person name="Miller N.M."/>
            <person name="Norton S."/>
            <person name="O'Carroll I.P."/>
            <person name="Paulsen I."/>
            <person name="Raulfs E.C."/>
            <person name="Roemer R."/>
            <person name="Rosser J."/>
            <person name="Segura D."/>
            <person name="Slater S."/>
            <person name="Stricklin S.L."/>
            <person name="Studholme D.J."/>
            <person name="Sun J."/>
            <person name="Viana C.J."/>
            <person name="Wallin E."/>
            <person name="Wang B."/>
            <person name="Wheeler C."/>
            <person name="Zhu H."/>
            <person name="Dean D.R."/>
            <person name="Dixon R."/>
            <person name="Wood D."/>
        </authorList>
    </citation>
    <scope>NUCLEOTIDE SEQUENCE [LARGE SCALE GENOMIC DNA]</scope>
    <source>
        <strain evidence="3">DJ / ATCC BAA-1303</strain>
    </source>
</reference>
<dbReference type="Gene3D" id="3.40.630.30">
    <property type="match status" value="1"/>
</dbReference>
<name>C1DG12_AZOVD</name>
<dbReference type="AlphaFoldDB" id="C1DG12"/>
<dbReference type="HOGENOM" id="CLU_2382562_0_0_6"/>
<dbReference type="InterPro" id="IPR000182">
    <property type="entry name" value="GNAT_dom"/>
</dbReference>
<feature type="domain" description="N-acetyltransferase" evidence="1">
    <location>
        <begin position="1"/>
        <end position="86"/>
    </location>
</feature>
<keyword evidence="2" id="KW-0808">Transferase</keyword>
<dbReference type="EnsemblBacteria" id="ACO76339">
    <property type="protein sequence ID" value="ACO76339"/>
    <property type="gene ID" value="Avin_00720"/>
</dbReference>
<gene>
    <name evidence="2" type="ordered locus">Avin_00720</name>
</gene>
<dbReference type="eggNOG" id="COG1670">
    <property type="taxonomic scope" value="Bacteria"/>
</dbReference>
<proteinExistence type="predicted"/>
<sequence length="102" mass="11844">MEMIDGIEEINLGYRLAKRYWNRGLASEAARAALEYVFDRREVASVVVVIDPEHTASLKVAEKLGFQNFHETDFHGRPVRLYRMTHGQWHESRQRTIRAASS</sequence>
<protein>
    <submittedName>
        <fullName evidence="2">Acetyltransferase, GNAT family</fullName>
    </submittedName>
</protein>
<dbReference type="PROSITE" id="PS51186">
    <property type="entry name" value="GNAT"/>
    <property type="match status" value="1"/>
</dbReference>
<dbReference type="PANTHER" id="PTHR43792:SF1">
    <property type="entry name" value="N-ACETYLTRANSFERASE DOMAIN-CONTAINING PROTEIN"/>
    <property type="match status" value="1"/>
</dbReference>
<dbReference type="PANTHER" id="PTHR43792">
    <property type="entry name" value="GNAT FAMILY, PUTATIVE (AFU_ORTHOLOGUE AFUA_3G00765)-RELATED-RELATED"/>
    <property type="match status" value="1"/>
</dbReference>
<evidence type="ECO:0000313" key="2">
    <source>
        <dbReference type="EMBL" id="ACO76339.1"/>
    </source>
</evidence>
<dbReference type="GO" id="GO:0016747">
    <property type="term" value="F:acyltransferase activity, transferring groups other than amino-acyl groups"/>
    <property type="evidence" value="ECO:0007669"/>
    <property type="project" value="InterPro"/>
</dbReference>
<evidence type="ECO:0000313" key="3">
    <source>
        <dbReference type="Proteomes" id="UP000002424"/>
    </source>
</evidence>
<accession>C1DG12</accession>
<dbReference type="KEGG" id="avn:Avin_00720"/>
<dbReference type="Pfam" id="PF13302">
    <property type="entry name" value="Acetyltransf_3"/>
    <property type="match status" value="1"/>
</dbReference>
<dbReference type="InterPro" id="IPR051531">
    <property type="entry name" value="N-acetyltransferase"/>
</dbReference>
<dbReference type="STRING" id="322710.Avin_00720"/>
<dbReference type="InterPro" id="IPR016181">
    <property type="entry name" value="Acyl_CoA_acyltransferase"/>
</dbReference>
<dbReference type="EMBL" id="CP001157">
    <property type="protein sequence ID" value="ACO76339.1"/>
    <property type="molecule type" value="Genomic_DNA"/>
</dbReference>
<dbReference type="SUPFAM" id="SSF55729">
    <property type="entry name" value="Acyl-CoA N-acyltransferases (Nat)"/>
    <property type="match status" value="1"/>
</dbReference>
<evidence type="ECO:0000259" key="1">
    <source>
        <dbReference type="PROSITE" id="PS51186"/>
    </source>
</evidence>